<feature type="region of interest" description="Disordered" evidence="1">
    <location>
        <begin position="172"/>
        <end position="192"/>
    </location>
</feature>
<evidence type="ECO:0000313" key="2">
    <source>
        <dbReference type="EMBL" id="PVH90292.1"/>
    </source>
</evidence>
<evidence type="ECO:0000256" key="1">
    <source>
        <dbReference type="SAM" id="MobiDB-lite"/>
    </source>
</evidence>
<reference evidence="2 3" key="1">
    <citation type="journal article" date="2018" name="Sci. Rep.">
        <title>Comparative genomics provides insights into the lifestyle and reveals functional heterogeneity of dark septate endophytic fungi.</title>
        <authorList>
            <person name="Knapp D.G."/>
            <person name="Nemeth J.B."/>
            <person name="Barry K."/>
            <person name="Hainaut M."/>
            <person name="Henrissat B."/>
            <person name="Johnson J."/>
            <person name="Kuo A."/>
            <person name="Lim J.H.P."/>
            <person name="Lipzen A."/>
            <person name="Nolan M."/>
            <person name="Ohm R.A."/>
            <person name="Tamas L."/>
            <person name="Grigoriev I.V."/>
            <person name="Spatafora J.W."/>
            <person name="Nagy L.G."/>
            <person name="Kovacs G.M."/>
        </authorList>
    </citation>
    <scope>NUCLEOTIDE SEQUENCE [LARGE SCALE GENOMIC DNA]</scope>
    <source>
        <strain evidence="2 3">DSE2036</strain>
    </source>
</reference>
<gene>
    <name evidence="2" type="ORF">DM02DRAFT_665279</name>
</gene>
<protein>
    <submittedName>
        <fullName evidence="2">Uncharacterized protein</fullName>
    </submittedName>
</protein>
<accession>A0A2V1CX57</accession>
<sequence>MPPVQRDLPTSKIDPRLLPHVNCRFPTSVHRDESFEGDNQTENDNENARFLVDELNDTLSPIRTSEDLSIPEINYMEVDNMWESGPWVDLLSDSCTVNTVNPTVQFHESGAQHGERMLAMPISGHETVQSASMNESNDNTPDQNIGNLKRKRTSITINTNLHMTGDTYPVSREASRDENLGPSVPVLLMTPDSPNTYLSRGSNNRMGLPNHGLLMHDASEKMDVGTPNCAPKKIHSLHVALRVILLT</sequence>
<proteinExistence type="predicted"/>
<keyword evidence="3" id="KW-1185">Reference proteome</keyword>
<dbReference type="AlphaFoldDB" id="A0A2V1CX57"/>
<dbReference type="OrthoDB" id="4745441at2759"/>
<name>A0A2V1CX57_9PLEO</name>
<dbReference type="Proteomes" id="UP000244855">
    <property type="component" value="Unassembled WGS sequence"/>
</dbReference>
<evidence type="ECO:0000313" key="3">
    <source>
        <dbReference type="Proteomes" id="UP000244855"/>
    </source>
</evidence>
<organism evidence="2 3">
    <name type="scientific">Periconia macrospinosa</name>
    <dbReference type="NCBI Taxonomy" id="97972"/>
    <lineage>
        <taxon>Eukaryota</taxon>
        <taxon>Fungi</taxon>
        <taxon>Dikarya</taxon>
        <taxon>Ascomycota</taxon>
        <taxon>Pezizomycotina</taxon>
        <taxon>Dothideomycetes</taxon>
        <taxon>Pleosporomycetidae</taxon>
        <taxon>Pleosporales</taxon>
        <taxon>Massarineae</taxon>
        <taxon>Periconiaceae</taxon>
        <taxon>Periconia</taxon>
    </lineage>
</organism>
<dbReference type="EMBL" id="KZ806459">
    <property type="protein sequence ID" value="PVH90292.1"/>
    <property type="molecule type" value="Genomic_DNA"/>
</dbReference>